<evidence type="ECO:0000259" key="1">
    <source>
        <dbReference type="Pfam" id="PF05523"/>
    </source>
</evidence>
<accession>A0A2H0CV92</accession>
<dbReference type="InterPro" id="IPR014710">
    <property type="entry name" value="RmlC-like_jellyroll"/>
</dbReference>
<dbReference type="InterPro" id="IPR008894">
    <property type="entry name" value="QdtA_cupin_dom"/>
</dbReference>
<gene>
    <name evidence="2" type="ORF">COW88_00900</name>
</gene>
<dbReference type="Pfam" id="PF05523">
    <property type="entry name" value="FdtA"/>
    <property type="match status" value="1"/>
</dbReference>
<dbReference type="AlphaFoldDB" id="A0A2H0CV92"/>
<dbReference type="SUPFAM" id="SSF51182">
    <property type="entry name" value="RmlC-like cupins"/>
    <property type="match status" value="1"/>
</dbReference>
<protein>
    <submittedName>
        <fullName evidence="2">Fatty-acid oxidation protein subunit alpha</fullName>
    </submittedName>
</protein>
<name>A0A2H0CV92_9BACT</name>
<dbReference type="InterPro" id="IPR011051">
    <property type="entry name" value="RmlC_Cupin_sf"/>
</dbReference>
<dbReference type="Gene3D" id="2.60.120.10">
    <property type="entry name" value="Jelly Rolls"/>
    <property type="match status" value="1"/>
</dbReference>
<dbReference type="Proteomes" id="UP000230638">
    <property type="component" value="Unassembled WGS sequence"/>
</dbReference>
<feature type="domain" description="Sugar 3,4-ketoisomerase QdtA cupin" evidence="1">
    <location>
        <begin position="5"/>
        <end position="134"/>
    </location>
</feature>
<reference evidence="2 3" key="1">
    <citation type="submission" date="2017-09" db="EMBL/GenBank/DDBJ databases">
        <title>Depth-based differentiation of microbial function through sediment-hosted aquifers and enrichment of novel symbionts in the deep terrestrial subsurface.</title>
        <authorList>
            <person name="Probst A.J."/>
            <person name="Ladd B."/>
            <person name="Jarett J.K."/>
            <person name="Geller-Mcgrath D.E."/>
            <person name="Sieber C.M."/>
            <person name="Emerson J.B."/>
            <person name="Anantharaman K."/>
            <person name="Thomas B.C."/>
            <person name="Malmstrom R."/>
            <person name="Stieglmeier M."/>
            <person name="Klingl A."/>
            <person name="Woyke T."/>
            <person name="Ryan C.M."/>
            <person name="Banfield J.F."/>
        </authorList>
    </citation>
    <scope>NUCLEOTIDE SEQUENCE [LARGE SCALE GENOMIC DNA]</scope>
    <source>
        <strain evidence="2">CG22_combo_CG10-13_8_21_14_all_47_15</strain>
    </source>
</reference>
<dbReference type="EMBL" id="PCTL01000007">
    <property type="protein sequence ID" value="PIP73776.1"/>
    <property type="molecule type" value="Genomic_DNA"/>
</dbReference>
<sequence length="137" mass="15908">MNKKDVDIITLQSFLDAPDGRLFIGEALKHIPFAIKRFYFINQLADSQAIRGKHAHKNLEQVIFCINGSFDLGLDDGRQKWNIVMNNPAHGVLLKKKVWHTMTNFSPNCVILVVANDYYDENDYIRNYDEFVRYIGE</sequence>
<evidence type="ECO:0000313" key="2">
    <source>
        <dbReference type="EMBL" id="PIP73776.1"/>
    </source>
</evidence>
<comment type="caution">
    <text evidence="2">The sequence shown here is derived from an EMBL/GenBank/DDBJ whole genome shotgun (WGS) entry which is preliminary data.</text>
</comment>
<organism evidence="2 3">
    <name type="scientific">Candidatus Lloydbacteria bacterium CG22_combo_CG10-13_8_21_14_all_47_15</name>
    <dbReference type="NCBI Taxonomy" id="1974635"/>
    <lineage>
        <taxon>Bacteria</taxon>
        <taxon>Candidatus Lloydiibacteriota</taxon>
    </lineage>
</organism>
<dbReference type="CDD" id="cd20292">
    <property type="entry name" value="cupin_QdtA-like"/>
    <property type="match status" value="1"/>
</dbReference>
<evidence type="ECO:0000313" key="3">
    <source>
        <dbReference type="Proteomes" id="UP000230638"/>
    </source>
</evidence>
<proteinExistence type="predicted"/>